<organism evidence="1 2">
    <name type="scientific">Macrosiphum euphorbiae</name>
    <name type="common">potato aphid</name>
    <dbReference type="NCBI Taxonomy" id="13131"/>
    <lineage>
        <taxon>Eukaryota</taxon>
        <taxon>Metazoa</taxon>
        <taxon>Ecdysozoa</taxon>
        <taxon>Arthropoda</taxon>
        <taxon>Hexapoda</taxon>
        <taxon>Insecta</taxon>
        <taxon>Pterygota</taxon>
        <taxon>Neoptera</taxon>
        <taxon>Paraneoptera</taxon>
        <taxon>Hemiptera</taxon>
        <taxon>Sternorrhyncha</taxon>
        <taxon>Aphidomorpha</taxon>
        <taxon>Aphidoidea</taxon>
        <taxon>Aphididae</taxon>
        <taxon>Macrosiphini</taxon>
        <taxon>Macrosiphum</taxon>
    </lineage>
</organism>
<accession>A0AAV0WI23</accession>
<comment type="caution">
    <text evidence="1">The sequence shown here is derived from an EMBL/GenBank/DDBJ whole genome shotgun (WGS) entry which is preliminary data.</text>
</comment>
<sequence length="157" mass="18227">MHTLPPPPNDATELGFQDFVNLQLLATTLVKNKNYYLSNEKLNWLKVKSFEFRKDSPFIVGYKYDYFDEYKYIDVRSTKGSRRSGGNISMDDIVLKQLYTKALPISVEKKKDLINLCNKNVIPSIYHNFFFNLPSLSNKRADNIIAEADTDDKDENE</sequence>
<name>A0AAV0WI23_9HEMI</name>
<proteinExistence type="predicted"/>
<dbReference type="Proteomes" id="UP001160148">
    <property type="component" value="Unassembled WGS sequence"/>
</dbReference>
<dbReference type="AlphaFoldDB" id="A0AAV0WI23"/>
<dbReference type="EMBL" id="CARXXK010000002">
    <property type="protein sequence ID" value="CAI6355322.1"/>
    <property type="molecule type" value="Genomic_DNA"/>
</dbReference>
<gene>
    <name evidence="1" type="ORF">MEUPH1_LOCUS11191</name>
</gene>
<keyword evidence="2" id="KW-1185">Reference proteome</keyword>
<reference evidence="1 2" key="1">
    <citation type="submission" date="2023-01" db="EMBL/GenBank/DDBJ databases">
        <authorList>
            <person name="Whitehead M."/>
        </authorList>
    </citation>
    <scope>NUCLEOTIDE SEQUENCE [LARGE SCALE GENOMIC DNA]</scope>
</reference>
<protein>
    <submittedName>
        <fullName evidence="1">Uncharacterized protein</fullName>
    </submittedName>
</protein>
<evidence type="ECO:0000313" key="1">
    <source>
        <dbReference type="EMBL" id="CAI6355322.1"/>
    </source>
</evidence>
<evidence type="ECO:0000313" key="2">
    <source>
        <dbReference type="Proteomes" id="UP001160148"/>
    </source>
</evidence>